<protein>
    <recommendedName>
        <fullName evidence="2">histidine kinase</fullName>
        <ecNumber evidence="2">2.7.13.3</ecNumber>
    </recommendedName>
</protein>
<comment type="catalytic activity">
    <reaction evidence="1">
        <text>ATP + protein L-histidine = ADP + protein N-phospho-L-histidine.</text>
        <dbReference type="EC" id="2.7.13.3"/>
    </reaction>
</comment>
<evidence type="ECO:0000256" key="9">
    <source>
        <dbReference type="SAM" id="SignalP"/>
    </source>
</evidence>
<keyword evidence="6" id="KW-0418">Kinase</keyword>
<dbReference type="EMBL" id="JAICCF010000005">
    <property type="protein sequence ID" value="MBW8687891.1"/>
    <property type="molecule type" value="Genomic_DNA"/>
</dbReference>
<dbReference type="InterPro" id="IPR005467">
    <property type="entry name" value="His_kinase_dom"/>
</dbReference>
<comment type="caution">
    <text evidence="11">The sequence shown here is derived from an EMBL/GenBank/DDBJ whole genome shotgun (WGS) entry which is preliminary data.</text>
</comment>
<evidence type="ECO:0000313" key="11">
    <source>
        <dbReference type="EMBL" id="MBW8687891.1"/>
    </source>
</evidence>
<evidence type="ECO:0000256" key="7">
    <source>
        <dbReference type="ARBA" id="ARBA00022840"/>
    </source>
</evidence>
<dbReference type="Proteomes" id="UP000812961">
    <property type="component" value="Unassembled WGS sequence"/>
</dbReference>
<keyword evidence="4" id="KW-0808">Transferase</keyword>
<dbReference type="SUPFAM" id="SSF55874">
    <property type="entry name" value="ATPase domain of HSP90 chaperone/DNA topoisomerase II/histidine kinase"/>
    <property type="match status" value="1"/>
</dbReference>
<evidence type="ECO:0000256" key="4">
    <source>
        <dbReference type="ARBA" id="ARBA00022679"/>
    </source>
</evidence>
<dbReference type="Gene3D" id="1.25.40.10">
    <property type="entry name" value="Tetratricopeptide repeat domain"/>
    <property type="match status" value="1"/>
</dbReference>
<dbReference type="SMART" id="SM00387">
    <property type="entry name" value="HATPase_c"/>
    <property type="match status" value="1"/>
</dbReference>
<evidence type="ECO:0000256" key="6">
    <source>
        <dbReference type="ARBA" id="ARBA00022777"/>
    </source>
</evidence>
<keyword evidence="8" id="KW-0812">Transmembrane</keyword>
<keyword evidence="8" id="KW-1133">Transmembrane helix</keyword>
<feature type="transmembrane region" description="Helical" evidence="8">
    <location>
        <begin position="553"/>
        <end position="573"/>
    </location>
</feature>
<evidence type="ECO:0000259" key="10">
    <source>
        <dbReference type="PROSITE" id="PS50109"/>
    </source>
</evidence>
<dbReference type="InterPro" id="IPR036890">
    <property type="entry name" value="HATPase_C_sf"/>
</dbReference>
<dbReference type="PROSITE" id="PS50109">
    <property type="entry name" value="HIS_KIN"/>
    <property type="match status" value="1"/>
</dbReference>
<evidence type="ECO:0000256" key="3">
    <source>
        <dbReference type="ARBA" id="ARBA00022553"/>
    </source>
</evidence>
<dbReference type="Gene3D" id="3.30.450.20">
    <property type="entry name" value="PAS domain"/>
    <property type="match status" value="1"/>
</dbReference>
<gene>
    <name evidence="11" type="ORF">K1Y79_26365</name>
</gene>
<keyword evidence="8" id="KW-0472">Membrane</keyword>
<keyword evidence="7 11" id="KW-0067">ATP-binding</keyword>
<proteinExistence type="predicted"/>
<keyword evidence="5" id="KW-0547">Nucleotide-binding</keyword>
<dbReference type="Pfam" id="PF02518">
    <property type="entry name" value="HATPase_c"/>
    <property type="match status" value="1"/>
</dbReference>
<dbReference type="SUPFAM" id="SSF48452">
    <property type="entry name" value="TPR-like"/>
    <property type="match status" value="2"/>
</dbReference>
<dbReference type="InterPro" id="IPR003594">
    <property type="entry name" value="HATPase_dom"/>
</dbReference>
<dbReference type="InterPro" id="IPR011990">
    <property type="entry name" value="TPR-like_helical_dom_sf"/>
</dbReference>
<keyword evidence="9" id="KW-0732">Signal</keyword>
<evidence type="ECO:0000256" key="2">
    <source>
        <dbReference type="ARBA" id="ARBA00012438"/>
    </source>
</evidence>
<dbReference type="EC" id="2.7.13.3" evidence="2"/>
<evidence type="ECO:0000256" key="5">
    <source>
        <dbReference type="ARBA" id="ARBA00022741"/>
    </source>
</evidence>
<dbReference type="InterPro" id="IPR011495">
    <property type="entry name" value="Sig_transdc_His_kin_sub2_dim/P"/>
</dbReference>
<keyword evidence="12" id="KW-1185">Reference proteome</keyword>
<evidence type="ECO:0000313" key="12">
    <source>
        <dbReference type="Proteomes" id="UP000812961"/>
    </source>
</evidence>
<dbReference type="Gene3D" id="3.30.565.10">
    <property type="entry name" value="Histidine kinase-like ATPase, C-terminal domain"/>
    <property type="match status" value="1"/>
</dbReference>
<feature type="domain" description="Histidine kinase" evidence="10">
    <location>
        <begin position="606"/>
        <end position="802"/>
    </location>
</feature>
<dbReference type="Pfam" id="PF07568">
    <property type="entry name" value="HisKA_2"/>
    <property type="match status" value="1"/>
</dbReference>
<name>A0ABS7GKH5_9BACT</name>
<feature type="chain" id="PRO_5045168277" description="histidine kinase" evidence="9">
    <location>
        <begin position="21"/>
        <end position="813"/>
    </location>
</feature>
<organism evidence="11 12">
    <name type="scientific">Chitinophaga rhizophila</name>
    <dbReference type="NCBI Taxonomy" id="2866212"/>
    <lineage>
        <taxon>Bacteria</taxon>
        <taxon>Pseudomonadati</taxon>
        <taxon>Bacteroidota</taxon>
        <taxon>Chitinophagia</taxon>
        <taxon>Chitinophagales</taxon>
        <taxon>Chitinophagaceae</taxon>
        <taxon>Chitinophaga</taxon>
    </lineage>
</organism>
<dbReference type="PANTHER" id="PTHR41523:SF8">
    <property type="entry name" value="ETHYLENE RESPONSE SENSOR PROTEIN"/>
    <property type="match status" value="1"/>
</dbReference>
<dbReference type="RefSeq" id="WP_220253207.1">
    <property type="nucleotide sequence ID" value="NZ_JAICCF010000005.1"/>
</dbReference>
<keyword evidence="3" id="KW-0597">Phosphoprotein</keyword>
<dbReference type="GO" id="GO:0005524">
    <property type="term" value="F:ATP binding"/>
    <property type="evidence" value="ECO:0007669"/>
    <property type="project" value="UniProtKB-KW"/>
</dbReference>
<accession>A0ABS7GKH5</accession>
<evidence type="ECO:0000256" key="1">
    <source>
        <dbReference type="ARBA" id="ARBA00000085"/>
    </source>
</evidence>
<sequence>MYRHILFCWLLLTSVISSHAQVLHNPVPPTYNADLQRFLVQTTANFLYAACQGQMDKDSTMLYTTGIFRLSRLTPYNEGYKTGKEFIGRDLIDSGKIQDAEKALAKLQSIPRLQLLAELANYYLHKPGADPKDLEMADRYANMLLEASKTLKDNFWLMQSYWILGGKAAQEMNIPKSQIYFNEAVTLCKQTDNQPLLGACLLYQADALPPGMPQKDSLFGEATAIARKNKLVILEHRIIQVASFEHLRMRPADVEKEILRALEIQKGLGFLHHQYCYYTLSYLYTLKADAVLGLRYAEEAIKYATATKDTALATLYYLRIAQMYGNVDNTSNAFFWIDKSLQGPLTPETKILWFKSFTYKVVLFRRVKMPARSLKLIDSINTHLPPNNALDRMLLASETAAAYDAMGNEPKALESYLYFLEMAKRFPPQFMFAETLMAYNQLGNFYFKTGKYIQAREYATLTLAHPLAGASAADLARTHNLLFRIDSAEGNYTSAIGHLQQYHLYTDSVYSIIQRKQMADLTVKYETQKKDQDIRILKQDSQLQKAKLSRSSMIGNITLGGIILLLIIVTLLYNQYRIKRKASQDALSRNRVLQQLLNEKEWLLREVHHRVKNNLQTIVSLLESQSAYLENEALLAIQESQNRIHAMSLIHQKLYHNENVASVDMSTYLPELVYYLRQSYNVKNTIGFNVQVDELELDVSQAIPLGLIVNEAVTNAIKYAFPKAETGQRIHITLRSTEESATLSIQDNGIGITNEVLYGKVWGLGLKLIRGLSKDIDGELDINSRQGTAINITFAISVPLTNAASEVSSTAVN</sequence>
<evidence type="ECO:0000256" key="8">
    <source>
        <dbReference type="SAM" id="Phobius"/>
    </source>
</evidence>
<reference evidence="11 12" key="1">
    <citation type="submission" date="2021-08" db="EMBL/GenBank/DDBJ databases">
        <title>The genome sequence of Chitinophaga sp. B61.</title>
        <authorList>
            <person name="Zhang X."/>
        </authorList>
    </citation>
    <scope>NUCLEOTIDE SEQUENCE [LARGE SCALE GENOMIC DNA]</scope>
    <source>
        <strain evidence="11 12">B61</strain>
    </source>
</reference>
<feature type="signal peptide" evidence="9">
    <location>
        <begin position="1"/>
        <end position="20"/>
    </location>
</feature>
<dbReference type="PANTHER" id="PTHR41523">
    <property type="entry name" value="TWO-COMPONENT SYSTEM SENSOR PROTEIN"/>
    <property type="match status" value="1"/>
</dbReference>